<evidence type="ECO:0000256" key="2">
    <source>
        <dbReference type="ARBA" id="ARBA00023043"/>
    </source>
</evidence>
<proteinExistence type="predicted"/>
<dbReference type="Gene3D" id="1.25.40.20">
    <property type="entry name" value="Ankyrin repeat-containing domain"/>
    <property type="match status" value="2"/>
</dbReference>
<sequence length="216" mass="23280">MSLSLLEEYIESGDSFAMDNLLHNNPSLATQKTSHDISPLLLACYYHKLQIVKVLLKHIDKVDIYEAAAVGLVNEAAEIIEADPSQLSSYSNHGFTALGMACHFGNEEIVRHLLLKGADPNQTSDNGYHVNPLYTAVNANFDAIAKLLVEGGAEVNIIQAGNLTPLHAAAANGNIEMLILLLENGANVLIKDDNGQTPANFAEAKGHHEIAKILSF</sequence>
<dbReference type="RefSeq" id="WP_132221239.1">
    <property type="nucleotide sequence ID" value="NZ_SMGO01000001.1"/>
</dbReference>
<feature type="repeat" description="ANK" evidence="3">
    <location>
        <begin position="93"/>
        <end position="125"/>
    </location>
</feature>
<dbReference type="PROSITE" id="PS50088">
    <property type="entry name" value="ANK_REPEAT"/>
    <property type="match status" value="2"/>
</dbReference>
<feature type="repeat" description="ANK" evidence="3">
    <location>
        <begin position="161"/>
        <end position="193"/>
    </location>
</feature>
<dbReference type="SUPFAM" id="SSF48403">
    <property type="entry name" value="Ankyrin repeat"/>
    <property type="match status" value="1"/>
</dbReference>
<dbReference type="PROSITE" id="PS50297">
    <property type="entry name" value="ANK_REP_REGION"/>
    <property type="match status" value="2"/>
</dbReference>
<gene>
    <name evidence="4" type="ORF">C8N28_0515</name>
</gene>
<name>A0A4R1M308_9SPHI</name>
<organism evidence="4 5">
    <name type="scientific">Albibacterium bauzanense</name>
    <dbReference type="NCBI Taxonomy" id="653929"/>
    <lineage>
        <taxon>Bacteria</taxon>
        <taxon>Pseudomonadati</taxon>
        <taxon>Bacteroidota</taxon>
        <taxon>Sphingobacteriia</taxon>
        <taxon>Sphingobacteriales</taxon>
        <taxon>Sphingobacteriaceae</taxon>
        <taxon>Albibacterium</taxon>
    </lineage>
</organism>
<evidence type="ECO:0000313" key="5">
    <source>
        <dbReference type="Proteomes" id="UP000294616"/>
    </source>
</evidence>
<evidence type="ECO:0000313" key="4">
    <source>
        <dbReference type="EMBL" id="TCK85214.1"/>
    </source>
</evidence>
<protein>
    <submittedName>
        <fullName evidence="4">Ankyrin repeat protein</fullName>
    </submittedName>
</protein>
<dbReference type="InterPro" id="IPR002110">
    <property type="entry name" value="Ankyrin_rpt"/>
</dbReference>
<dbReference type="EMBL" id="SMGO01000001">
    <property type="protein sequence ID" value="TCK85214.1"/>
    <property type="molecule type" value="Genomic_DNA"/>
</dbReference>
<accession>A0A4R1M308</accession>
<dbReference type="SMART" id="SM00248">
    <property type="entry name" value="ANK"/>
    <property type="match status" value="4"/>
</dbReference>
<dbReference type="Pfam" id="PF12796">
    <property type="entry name" value="Ank_2"/>
    <property type="match status" value="2"/>
</dbReference>
<dbReference type="PANTHER" id="PTHR24173">
    <property type="entry name" value="ANKYRIN REPEAT CONTAINING"/>
    <property type="match status" value="1"/>
</dbReference>
<evidence type="ECO:0000256" key="1">
    <source>
        <dbReference type="ARBA" id="ARBA00022737"/>
    </source>
</evidence>
<reference evidence="4 5" key="1">
    <citation type="submission" date="2019-03" db="EMBL/GenBank/DDBJ databases">
        <title>Genomic Encyclopedia of Archaeal and Bacterial Type Strains, Phase II (KMG-II): from individual species to whole genera.</title>
        <authorList>
            <person name="Goeker M."/>
        </authorList>
    </citation>
    <scope>NUCLEOTIDE SEQUENCE [LARGE SCALE GENOMIC DNA]</scope>
    <source>
        <strain evidence="4 5">DSM 22554</strain>
    </source>
</reference>
<comment type="caution">
    <text evidence="4">The sequence shown here is derived from an EMBL/GenBank/DDBJ whole genome shotgun (WGS) entry which is preliminary data.</text>
</comment>
<evidence type="ECO:0000256" key="3">
    <source>
        <dbReference type="PROSITE-ProRule" id="PRU00023"/>
    </source>
</evidence>
<keyword evidence="2 3" id="KW-0040">ANK repeat</keyword>
<dbReference type="Proteomes" id="UP000294616">
    <property type="component" value="Unassembled WGS sequence"/>
</dbReference>
<keyword evidence="5" id="KW-1185">Reference proteome</keyword>
<dbReference type="OrthoDB" id="5657095at2"/>
<dbReference type="InterPro" id="IPR036770">
    <property type="entry name" value="Ankyrin_rpt-contain_sf"/>
</dbReference>
<dbReference type="AlphaFoldDB" id="A0A4R1M308"/>
<keyword evidence="1" id="KW-0677">Repeat</keyword>
<dbReference type="PANTHER" id="PTHR24173:SF74">
    <property type="entry name" value="ANKYRIN REPEAT DOMAIN-CONTAINING PROTEIN 16"/>
    <property type="match status" value="1"/>
</dbReference>